<dbReference type="SUPFAM" id="SSF144091">
    <property type="entry name" value="Rhomboid-like"/>
    <property type="match status" value="1"/>
</dbReference>
<dbReference type="InterPro" id="IPR050925">
    <property type="entry name" value="Rhomboid_protease_S54"/>
</dbReference>
<evidence type="ECO:0000313" key="10">
    <source>
        <dbReference type="Proteomes" id="UP000295304"/>
    </source>
</evidence>
<organism evidence="9 10">
    <name type="scientific">Varunaivibrio sulfuroxidans</name>
    <dbReference type="NCBI Taxonomy" id="1773489"/>
    <lineage>
        <taxon>Bacteria</taxon>
        <taxon>Pseudomonadati</taxon>
        <taxon>Pseudomonadota</taxon>
        <taxon>Alphaproteobacteria</taxon>
        <taxon>Rhodospirillales</taxon>
        <taxon>Magnetovibrionaceae</taxon>
        <taxon>Varunaivibrio</taxon>
    </lineage>
</organism>
<dbReference type="RefSeq" id="WP_132938317.1">
    <property type="nucleotide sequence ID" value="NZ_CP119676.1"/>
</dbReference>
<reference evidence="9 10" key="1">
    <citation type="submission" date="2019-03" db="EMBL/GenBank/DDBJ databases">
        <title>Genomic Encyclopedia of Type Strains, Phase IV (KMG-IV): sequencing the most valuable type-strain genomes for metagenomic binning, comparative biology and taxonomic classification.</title>
        <authorList>
            <person name="Goeker M."/>
        </authorList>
    </citation>
    <scope>NUCLEOTIDE SEQUENCE [LARGE SCALE GENOMIC DNA]</scope>
    <source>
        <strain evidence="9 10">DSM 101688</strain>
    </source>
</reference>
<dbReference type="GO" id="GO:0006508">
    <property type="term" value="P:proteolysis"/>
    <property type="evidence" value="ECO:0007669"/>
    <property type="project" value="UniProtKB-KW"/>
</dbReference>
<evidence type="ECO:0000256" key="3">
    <source>
        <dbReference type="ARBA" id="ARBA00022692"/>
    </source>
</evidence>
<feature type="transmembrane region" description="Helical" evidence="7">
    <location>
        <begin position="164"/>
        <end position="185"/>
    </location>
</feature>
<evidence type="ECO:0000256" key="5">
    <source>
        <dbReference type="ARBA" id="ARBA00022989"/>
    </source>
</evidence>
<accession>A0A4R3JE91</accession>
<feature type="transmembrane region" description="Helical" evidence="7">
    <location>
        <begin position="64"/>
        <end position="87"/>
    </location>
</feature>
<feature type="transmembrane region" description="Helical" evidence="7">
    <location>
        <begin position="191"/>
        <end position="210"/>
    </location>
</feature>
<comment type="subcellular location">
    <subcellularLocation>
        <location evidence="1">Membrane</location>
        <topology evidence="1">Multi-pass membrane protein</topology>
    </subcellularLocation>
</comment>
<keyword evidence="3 7" id="KW-0812">Transmembrane</keyword>
<feature type="transmembrane region" description="Helical" evidence="7">
    <location>
        <begin position="94"/>
        <end position="118"/>
    </location>
</feature>
<dbReference type="Proteomes" id="UP000295304">
    <property type="component" value="Unassembled WGS sequence"/>
</dbReference>
<keyword evidence="10" id="KW-1185">Reference proteome</keyword>
<evidence type="ECO:0000256" key="6">
    <source>
        <dbReference type="ARBA" id="ARBA00023136"/>
    </source>
</evidence>
<keyword evidence="6 7" id="KW-0472">Membrane</keyword>
<name>A0A4R3JE91_9PROT</name>
<dbReference type="InterPro" id="IPR022764">
    <property type="entry name" value="Peptidase_S54_rhomboid_dom"/>
</dbReference>
<keyword evidence="9" id="KW-0645">Protease</keyword>
<dbReference type="GO" id="GO:0004252">
    <property type="term" value="F:serine-type endopeptidase activity"/>
    <property type="evidence" value="ECO:0007669"/>
    <property type="project" value="InterPro"/>
</dbReference>
<evidence type="ECO:0000256" key="2">
    <source>
        <dbReference type="ARBA" id="ARBA00009045"/>
    </source>
</evidence>
<dbReference type="PANTHER" id="PTHR43731:SF14">
    <property type="entry name" value="PRESENILIN-ASSOCIATED RHOMBOID-LIKE PROTEIN, MITOCHONDRIAL"/>
    <property type="match status" value="1"/>
</dbReference>
<sequence>MLLPYGDNLTRGRFFFGVILLVSLMLILDVPTFLDADLEEWSIRYLSFVPLLFSISPWSHVHTLLTSVFLHQDIFHLAGNCLFLWVFGRSLERLFGLLIFLLAFPFLGVVGLLAHWALFPASRAPVIGASGAIATLMGAYLALFPAARMRMVLFLGVFFKRFQVPAWVFLLYWGALQLLSLVFGSGGEDNVAYAVHVGGFAVGVLGAMVWKVTYPFAEEHLSEFMQIASTGARSALAAKRLT</sequence>
<comment type="similarity">
    <text evidence="2">Belongs to the peptidase S54 family.</text>
</comment>
<gene>
    <name evidence="9" type="ORF">EDD55_102424</name>
</gene>
<dbReference type="AlphaFoldDB" id="A0A4R3JE91"/>
<protein>
    <submittedName>
        <fullName evidence="9">Membrane associated rhomboid family serine protease</fullName>
    </submittedName>
</protein>
<keyword evidence="5 7" id="KW-1133">Transmembrane helix</keyword>
<evidence type="ECO:0000256" key="4">
    <source>
        <dbReference type="ARBA" id="ARBA00022801"/>
    </source>
</evidence>
<comment type="caution">
    <text evidence="9">The sequence shown here is derived from an EMBL/GenBank/DDBJ whole genome shotgun (WGS) entry which is preliminary data.</text>
</comment>
<dbReference type="PANTHER" id="PTHR43731">
    <property type="entry name" value="RHOMBOID PROTEASE"/>
    <property type="match status" value="1"/>
</dbReference>
<evidence type="ECO:0000259" key="8">
    <source>
        <dbReference type="Pfam" id="PF01694"/>
    </source>
</evidence>
<feature type="domain" description="Peptidase S54 rhomboid" evidence="8">
    <location>
        <begin position="60"/>
        <end position="208"/>
    </location>
</feature>
<dbReference type="GO" id="GO:0016020">
    <property type="term" value="C:membrane"/>
    <property type="evidence" value="ECO:0007669"/>
    <property type="project" value="UniProtKB-SubCell"/>
</dbReference>
<dbReference type="InterPro" id="IPR035952">
    <property type="entry name" value="Rhomboid-like_sf"/>
</dbReference>
<evidence type="ECO:0000256" key="7">
    <source>
        <dbReference type="SAM" id="Phobius"/>
    </source>
</evidence>
<evidence type="ECO:0000313" key="9">
    <source>
        <dbReference type="EMBL" id="TCS64378.1"/>
    </source>
</evidence>
<evidence type="ECO:0000256" key="1">
    <source>
        <dbReference type="ARBA" id="ARBA00004141"/>
    </source>
</evidence>
<dbReference type="EMBL" id="SLZW01000002">
    <property type="protein sequence ID" value="TCS64378.1"/>
    <property type="molecule type" value="Genomic_DNA"/>
</dbReference>
<feature type="transmembrane region" description="Helical" evidence="7">
    <location>
        <begin position="124"/>
        <end position="143"/>
    </location>
</feature>
<keyword evidence="4" id="KW-0378">Hydrolase</keyword>
<dbReference type="Gene3D" id="1.20.1540.10">
    <property type="entry name" value="Rhomboid-like"/>
    <property type="match status" value="1"/>
</dbReference>
<dbReference type="Pfam" id="PF01694">
    <property type="entry name" value="Rhomboid"/>
    <property type="match status" value="1"/>
</dbReference>
<feature type="transmembrane region" description="Helical" evidence="7">
    <location>
        <begin position="12"/>
        <end position="34"/>
    </location>
</feature>
<dbReference type="OrthoDB" id="9813074at2"/>
<proteinExistence type="inferred from homology"/>